<feature type="compositionally biased region" description="Basic and acidic residues" evidence="1">
    <location>
        <begin position="606"/>
        <end position="639"/>
    </location>
</feature>
<feature type="compositionally biased region" description="Basic and acidic residues" evidence="1">
    <location>
        <begin position="475"/>
        <end position="599"/>
    </location>
</feature>
<gene>
    <name evidence="2" type="ORF">PFISCL1PPCAC_8358</name>
</gene>
<dbReference type="EMBL" id="BTSY01000002">
    <property type="protein sequence ID" value="GMT17061.1"/>
    <property type="molecule type" value="Genomic_DNA"/>
</dbReference>
<name>A0AAV5VEC3_9BILA</name>
<evidence type="ECO:0000256" key="1">
    <source>
        <dbReference type="SAM" id="MobiDB-lite"/>
    </source>
</evidence>
<sequence>MCHSDSTAVAGPTKSSGGMEENVVMESPWDLGWQIPQWMEVPVYELPRWEVVHTIIGNTLCTIDRHMKTSLAQLLRMHLPDLRDPPPRFYSEAIYDNHQEGQSAEDELRRIFDRQSAYVSALKECVEEMGARGFGSHYPKEQSLLNADLLLVKRALRTVDWMLMHSDQVVDKPSAEECREADVAEAMRKSDEAEERFRLEYAMLKKKHKRLLCNSTEINSEEEDCHMEWKMSDKDWMTSQPNNFFRPIRKEKQNIWGAEGILKSSLDDSCLSRTAETKHFSNFIQSSFDSFLEINIPGDSSAMNDSSSNCSTSRESSPLSMAEIVDETALMKRQQFHREMRALYESDSPTANKGCDTPPTPAMGCDRKYSQSIDVKPPERENERVQRLYAEGKMCELQQSKVNQSMKDEGIASDTKEENVVSESRMDQCAEREAKIQSRHEILMKLHVANERRRSETRIEQIQLCECEFEAEKLQKEMKEEEERSTIREKEKKEREERERLEKENEDRKRLEQKRAREEEDRARKEKENEEARIKQMKKDNAEQLERQNRIQREALNDQKKRQHEEMRKNKEFEAKLKQKRKNEEKRTEKEVHDIEISLKESQQAESKRRAAQRAEDAEERRKENQRKNEIALEKAKDIKARQSLSIDEIVEKYEADNKWKMQNLEATVEAQCTPTLFFHKDETEKKNTKSASNKKKHRHNSVMSSNGSETSADTVPDREEVEEEKKTKETVQTKDEIEFQVALSRKSKRKAGEEGTKIRFEKKIFVEEVPMFEDKKTAATHQAFNQKAAAEARQKEAMESRESTPPQHKPSSATAKIKYKKEKSNLIDGLSPEYYEEMRAKKEKEAWWINGLDVVKQITVLVCFILLCINGTRFLPFHKNKPNQQSSQVAQPLSCGSDDFSYTFTDHIQTRSDHDFGNLMSAFHDPGVPQALKIISEDSRPRLECFAWLGKPLDSPVLCVNDTQSHFDFIHDAANVDITDQESGDLFYIYKHCIPTVDVTDVVNGVPVWWNGMALNLEKSSFYKHDAEAAYDLIESEIMESCYRNRCLQRKKIIDEDSGRLNAAHCYQFLKVATRLMRIASSGWGLDRLMDKDFTWMQLLYPLKNVTADDRLQYEHTAVVDLLGVVYDVVYSADIPLPLHPVQFSKNRTQEHTIVDYYEVRTNGTKRERNHRGVGSFYYGSRQFDKKKARSFKKAVKRVASNEIGIETSQSSVISHPRESETFQKISSMSLPQPDVA</sequence>
<feature type="region of interest" description="Disordered" evidence="1">
    <location>
        <begin position="475"/>
        <end position="639"/>
    </location>
</feature>
<dbReference type="Proteomes" id="UP001432322">
    <property type="component" value="Unassembled WGS sequence"/>
</dbReference>
<protein>
    <submittedName>
        <fullName evidence="2">Uncharacterized protein</fullName>
    </submittedName>
</protein>
<feature type="region of interest" description="Disordered" evidence="1">
    <location>
        <begin position="789"/>
        <end position="816"/>
    </location>
</feature>
<feature type="compositionally biased region" description="Basic and acidic residues" evidence="1">
    <location>
        <begin position="716"/>
        <end position="733"/>
    </location>
</feature>
<feature type="region of interest" description="Disordered" evidence="1">
    <location>
        <begin position="1211"/>
        <end position="1238"/>
    </location>
</feature>
<feature type="compositionally biased region" description="Polar residues" evidence="1">
    <location>
        <begin position="804"/>
        <end position="815"/>
    </location>
</feature>
<evidence type="ECO:0000313" key="3">
    <source>
        <dbReference type="Proteomes" id="UP001432322"/>
    </source>
</evidence>
<feature type="region of interest" description="Disordered" evidence="1">
    <location>
        <begin position="1"/>
        <end position="20"/>
    </location>
</feature>
<feature type="compositionally biased region" description="Basic and acidic residues" evidence="1">
    <location>
        <begin position="406"/>
        <end position="426"/>
    </location>
</feature>
<reference evidence="2" key="1">
    <citation type="submission" date="2023-10" db="EMBL/GenBank/DDBJ databases">
        <title>Genome assembly of Pristionchus species.</title>
        <authorList>
            <person name="Yoshida K."/>
            <person name="Sommer R.J."/>
        </authorList>
    </citation>
    <scope>NUCLEOTIDE SEQUENCE</scope>
    <source>
        <strain evidence="2">RS5133</strain>
    </source>
</reference>
<proteinExistence type="predicted"/>
<evidence type="ECO:0000313" key="2">
    <source>
        <dbReference type="EMBL" id="GMT17061.1"/>
    </source>
</evidence>
<dbReference type="AlphaFoldDB" id="A0AAV5VEC3"/>
<feature type="region of interest" description="Disordered" evidence="1">
    <location>
        <begin position="402"/>
        <end position="426"/>
    </location>
</feature>
<feature type="compositionally biased region" description="Basic and acidic residues" evidence="1">
    <location>
        <begin position="791"/>
        <end position="803"/>
    </location>
</feature>
<accession>A0AAV5VEC3</accession>
<organism evidence="2 3">
    <name type="scientific">Pristionchus fissidentatus</name>
    <dbReference type="NCBI Taxonomy" id="1538716"/>
    <lineage>
        <taxon>Eukaryota</taxon>
        <taxon>Metazoa</taxon>
        <taxon>Ecdysozoa</taxon>
        <taxon>Nematoda</taxon>
        <taxon>Chromadorea</taxon>
        <taxon>Rhabditida</taxon>
        <taxon>Rhabditina</taxon>
        <taxon>Diplogasteromorpha</taxon>
        <taxon>Diplogasteroidea</taxon>
        <taxon>Neodiplogasteridae</taxon>
        <taxon>Pristionchus</taxon>
    </lineage>
</organism>
<feature type="compositionally biased region" description="Polar residues" evidence="1">
    <location>
        <begin position="702"/>
        <end position="713"/>
    </location>
</feature>
<comment type="caution">
    <text evidence="2">The sequence shown here is derived from an EMBL/GenBank/DDBJ whole genome shotgun (WGS) entry which is preliminary data.</text>
</comment>
<feature type="region of interest" description="Disordered" evidence="1">
    <location>
        <begin position="347"/>
        <end position="366"/>
    </location>
</feature>
<keyword evidence="3" id="KW-1185">Reference proteome</keyword>
<feature type="region of interest" description="Disordered" evidence="1">
    <location>
        <begin position="682"/>
        <end position="733"/>
    </location>
</feature>